<accession>A0ABT6ZWJ2</accession>
<dbReference type="Proteomes" id="UP001214441">
    <property type="component" value="Unassembled WGS sequence"/>
</dbReference>
<dbReference type="Gene3D" id="3.40.50.720">
    <property type="entry name" value="NAD(P)-binding Rossmann-like Domain"/>
    <property type="match status" value="1"/>
</dbReference>
<dbReference type="InterPro" id="IPR036291">
    <property type="entry name" value="NAD(P)-bd_dom_sf"/>
</dbReference>
<dbReference type="InterPro" id="IPR016040">
    <property type="entry name" value="NAD(P)-bd_dom"/>
</dbReference>
<dbReference type="PANTHER" id="PTHR48079">
    <property type="entry name" value="PROTEIN YEEZ"/>
    <property type="match status" value="1"/>
</dbReference>
<gene>
    <name evidence="2" type="ORF">NMN56_016005</name>
</gene>
<dbReference type="EMBL" id="JANCPR020000014">
    <property type="protein sequence ID" value="MDJ1133440.1"/>
    <property type="molecule type" value="Genomic_DNA"/>
</dbReference>
<comment type="caution">
    <text evidence="2">The sequence shown here is derived from an EMBL/GenBank/DDBJ whole genome shotgun (WGS) entry which is preliminary data.</text>
</comment>
<evidence type="ECO:0000259" key="1">
    <source>
        <dbReference type="Pfam" id="PF13460"/>
    </source>
</evidence>
<dbReference type="RefSeq" id="WP_274039605.1">
    <property type="nucleotide sequence ID" value="NZ_JANCPR020000014.1"/>
</dbReference>
<keyword evidence="3" id="KW-1185">Reference proteome</keyword>
<feature type="domain" description="NAD(P)-binding" evidence="1">
    <location>
        <begin position="9"/>
        <end position="196"/>
    </location>
</feature>
<dbReference type="PANTHER" id="PTHR48079:SF6">
    <property type="entry name" value="NAD(P)-BINDING DOMAIN-CONTAINING PROTEIN-RELATED"/>
    <property type="match status" value="1"/>
</dbReference>
<protein>
    <recommendedName>
        <fullName evidence="1">NAD(P)-binding domain-containing protein</fullName>
    </recommendedName>
</protein>
<dbReference type="Pfam" id="PF13460">
    <property type="entry name" value="NAD_binding_10"/>
    <property type="match status" value="1"/>
</dbReference>
<organism evidence="2 3">
    <name type="scientific">Streptomyces iconiensis</name>
    <dbReference type="NCBI Taxonomy" id="1384038"/>
    <lineage>
        <taxon>Bacteria</taxon>
        <taxon>Bacillati</taxon>
        <taxon>Actinomycetota</taxon>
        <taxon>Actinomycetes</taxon>
        <taxon>Kitasatosporales</taxon>
        <taxon>Streptomycetaceae</taxon>
        <taxon>Streptomyces</taxon>
    </lineage>
</organism>
<reference evidence="2 3" key="1">
    <citation type="submission" date="2023-05" db="EMBL/GenBank/DDBJ databases">
        <title>Streptantibioticus silvisoli sp. nov., acidotolerant actinomycetes 1 from pine litter.</title>
        <authorList>
            <person name="Swiecimska M."/>
            <person name="Golinska P."/>
            <person name="Sangal V."/>
            <person name="Wachnowicz B."/>
            <person name="Goodfellow M."/>
        </authorList>
    </citation>
    <scope>NUCLEOTIDE SEQUENCE [LARGE SCALE GENOMIC DNA]</scope>
    <source>
        <strain evidence="2 3">DSM 42109</strain>
    </source>
</reference>
<dbReference type="SUPFAM" id="SSF51735">
    <property type="entry name" value="NAD(P)-binding Rossmann-fold domains"/>
    <property type="match status" value="1"/>
</dbReference>
<name>A0ABT6ZWJ2_9ACTN</name>
<proteinExistence type="predicted"/>
<dbReference type="InterPro" id="IPR051783">
    <property type="entry name" value="NAD(P)-dependent_oxidoreduct"/>
</dbReference>
<sequence length="275" mass="29096">MTVLIAGCGDVGTLAGLRFSAAGHRVIGVRRSPERLPAAIEPLAADLTRELPAVPSDVDIVVFATSADGRSVQAYRDAYVTSLHTVLDAVERSGASPSRVLLVSSTAVIGASDGRWVDETSPSDGGTPTAEVLVEAEGVFRRRAPHGTILRLAGIYGPGRGHLVRQVREGTATAPAEPLYVNRIHREDAAAALVHLTTAVARPDPVYLGADGHPVDRAELLDFVAGELGVPRPPVADGPNPRGNGKRCANRLLRESGFTFAYPTYRDGYRELLAQ</sequence>
<evidence type="ECO:0000313" key="2">
    <source>
        <dbReference type="EMBL" id="MDJ1133440.1"/>
    </source>
</evidence>
<evidence type="ECO:0000313" key="3">
    <source>
        <dbReference type="Proteomes" id="UP001214441"/>
    </source>
</evidence>